<evidence type="ECO:0000256" key="6">
    <source>
        <dbReference type="ARBA" id="ARBA00022475"/>
    </source>
</evidence>
<dbReference type="PANTHER" id="PTHR43738">
    <property type="entry name" value="ABC TRANSPORTER, MEMBRANE PROTEIN"/>
    <property type="match status" value="1"/>
</dbReference>
<gene>
    <name evidence="14" type="ORF">I6G68_03965</name>
    <name evidence="13" type="ORF">ODY43_08400</name>
</gene>
<comment type="subunit">
    <text evidence="3">The complex is composed of two ATP-binding proteins (HrtA), two transmembrane proteins (HrtB) and a solute-binding protein.</text>
</comment>
<dbReference type="Pfam" id="PF02687">
    <property type="entry name" value="FtsX"/>
    <property type="match status" value="1"/>
</dbReference>
<evidence type="ECO:0000256" key="8">
    <source>
        <dbReference type="ARBA" id="ARBA00022989"/>
    </source>
</evidence>
<keyword evidence="5" id="KW-0813">Transport</keyword>
<evidence type="ECO:0000256" key="2">
    <source>
        <dbReference type="ARBA" id="ARBA00008697"/>
    </source>
</evidence>
<evidence type="ECO:0000313" key="14">
    <source>
        <dbReference type="EMBL" id="QPS02223.1"/>
    </source>
</evidence>
<evidence type="ECO:0000313" key="16">
    <source>
        <dbReference type="Proteomes" id="UP001069145"/>
    </source>
</evidence>
<dbReference type="RefSeq" id="WP_060778540.1">
    <property type="nucleotide sequence ID" value="NZ_CAJHLF010000005.1"/>
</dbReference>
<keyword evidence="16" id="KW-1185">Reference proteome</keyword>
<dbReference type="InterPro" id="IPR003838">
    <property type="entry name" value="ABC3_permease_C"/>
</dbReference>
<dbReference type="EMBL" id="JAOTML010000011">
    <property type="protein sequence ID" value="MCY3053997.1"/>
    <property type="molecule type" value="Genomic_DNA"/>
</dbReference>
<comment type="subcellular location">
    <subcellularLocation>
        <location evidence="1">Cell membrane</location>
        <topology evidence="1">Multi-pass membrane protein</topology>
    </subcellularLocation>
</comment>
<protein>
    <recommendedName>
        <fullName evidence="4">Putative hemin transport system permease protein HrtB</fullName>
    </recommendedName>
</protein>
<reference evidence="14 15" key="1">
    <citation type="submission" date="2020-12" db="EMBL/GenBank/DDBJ databases">
        <title>FDA dAtabase for Regulatory Grade micrObial Sequences (FDA-ARGOS): Supporting development and validation of Infectious Disease Dx tests.</title>
        <authorList>
            <person name="Sproer C."/>
            <person name="Gronow S."/>
            <person name="Severitt S."/>
            <person name="Schroder I."/>
            <person name="Tallon L."/>
            <person name="Sadzewicz L."/>
            <person name="Zhao X."/>
            <person name="Boylan J."/>
            <person name="Ott S."/>
            <person name="Bowen H."/>
            <person name="Vavikolanu K."/>
            <person name="Mehta A."/>
            <person name="Aluvathingal J."/>
            <person name="Nadendla S."/>
            <person name="Lowell S."/>
            <person name="Myers T."/>
            <person name="Yan Y."/>
            <person name="Sichtig H."/>
        </authorList>
    </citation>
    <scope>NUCLEOTIDE SEQUENCE [LARGE SCALE GENOMIC DNA]</scope>
    <source>
        <strain evidence="14 15">FDAARGOS_911</strain>
    </source>
</reference>
<accession>A0A120I9V5</accession>
<dbReference type="Proteomes" id="UP001069145">
    <property type="component" value="Unassembled WGS sequence"/>
</dbReference>
<dbReference type="KEGG" id="aun:AWM73_06075"/>
<organism evidence="14 15">
    <name type="scientific">Aerococcus urinae</name>
    <dbReference type="NCBI Taxonomy" id="1376"/>
    <lineage>
        <taxon>Bacteria</taxon>
        <taxon>Bacillati</taxon>
        <taxon>Bacillota</taxon>
        <taxon>Bacilli</taxon>
        <taxon>Lactobacillales</taxon>
        <taxon>Aerococcaceae</taxon>
        <taxon>Aerococcus</taxon>
    </lineage>
</organism>
<comment type="similarity">
    <text evidence="2">Belongs to the ABC-4 integral membrane protein family. HrtB subfamily.</text>
</comment>
<feature type="transmembrane region" description="Helical" evidence="11">
    <location>
        <begin position="289"/>
        <end position="310"/>
    </location>
</feature>
<evidence type="ECO:0000256" key="9">
    <source>
        <dbReference type="ARBA" id="ARBA00023136"/>
    </source>
</evidence>
<comment type="function">
    <text evidence="10">Part of the ABC transporter complex hrt involved in hemin import. Responsible for the translocation of the substrate across the membrane.</text>
</comment>
<keyword evidence="7 11" id="KW-0812">Transmembrane</keyword>
<dbReference type="InterPro" id="IPR051125">
    <property type="entry name" value="ABC-4/HrtB_transporter"/>
</dbReference>
<evidence type="ECO:0000256" key="1">
    <source>
        <dbReference type="ARBA" id="ARBA00004651"/>
    </source>
</evidence>
<evidence type="ECO:0000256" key="7">
    <source>
        <dbReference type="ARBA" id="ARBA00022692"/>
    </source>
</evidence>
<dbReference type="AlphaFoldDB" id="A0A120I9V5"/>
<dbReference type="PANTHER" id="PTHR43738:SF1">
    <property type="entry name" value="HEMIN TRANSPORT SYSTEM PERMEASE PROTEIN HRTB-RELATED"/>
    <property type="match status" value="1"/>
</dbReference>
<dbReference type="OrthoDB" id="384327at2"/>
<name>A0A120I9V5_9LACT</name>
<feature type="transmembrane region" description="Helical" evidence="11">
    <location>
        <begin position="237"/>
        <end position="260"/>
    </location>
</feature>
<feature type="domain" description="ABC3 transporter permease C-terminal" evidence="12">
    <location>
        <begin position="238"/>
        <end position="350"/>
    </location>
</feature>
<evidence type="ECO:0000256" key="5">
    <source>
        <dbReference type="ARBA" id="ARBA00022448"/>
    </source>
</evidence>
<dbReference type="GeneID" id="35767350"/>
<sequence>MFLAYKEIIHSKVRYLLITGLLFLIAYLVFFLTGLSYGLAQDNRLAVDAWSADQIVLASDSNHVLGKSNFEADLANEITADQKALFSEMPGVVKLDEEGEKINVALFGIQGEEFLKPDIVAGKMFDAPGQGVVDISMKDQYGLELGDSLQVANMDHPIKVVGFTKNQRFSVAPVVFTSLEDLKEIRYSGLGQIPEKDFINAIIIRGQAHYVPEDLEAISIEDFIQDIPGYRAQVVTFNFMIGFLIVIAAVVVGIFIYVLTMQKAPIFGVMKAQGIATSYIAKSVLGQSFLLASLGVAFALLATLASAYLLPAAVPFALTWEYFLLVGILIIIAAVMAALFSVRAIAKVDPLEAMA</sequence>
<reference evidence="13" key="2">
    <citation type="submission" date="2022-09" db="EMBL/GenBank/DDBJ databases">
        <title>Aerococcus urinae taxonomy study.</title>
        <authorList>
            <person name="Christensen J."/>
            <person name="Senneby E."/>
        </authorList>
    </citation>
    <scope>NUCLEOTIDE SEQUENCE</scope>
    <source>
        <strain evidence="13">NLD-066-U95</strain>
    </source>
</reference>
<proteinExistence type="inferred from homology"/>
<keyword evidence="8 11" id="KW-1133">Transmembrane helix</keyword>
<evidence type="ECO:0000313" key="15">
    <source>
        <dbReference type="Proteomes" id="UP000594771"/>
    </source>
</evidence>
<evidence type="ECO:0000259" key="12">
    <source>
        <dbReference type="Pfam" id="PF02687"/>
    </source>
</evidence>
<dbReference type="EMBL" id="CP065662">
    <property type="protein sequence ID" value="QPS02223.1"/>
    <property type="molecule type" value="Genomic_DNA"/>
</dbReference>
<dbReference type="Proteomes" id="UP000594771">
    <property type="component" value="Chromosome"/>
</dbReference>
<evidence type="ECO:0000256" key="4">
    <source>
        <dbReference type="ARBA" id="ARBA00016962"/>
    </source>
</evidence>
<feature type="transmembrane region" description="Helical" evidence="11">
    <location>
        <begin position="322"/>
        <end position="346"/>
    </location>
</feature>
<evidence type="ECO:0000313" key="13">
    <source>
        <dbReference type="EMBL" id="MCY3053997.1"/>
    </source>
</evidence>
<keyword evidence="6" id="KW-1003">Cell membrane</keyword>
<keyword evidence="9 11" id="KW-0472">Membrane</keyword>
<evidence type="ECO:0000256" key="11">
    <source>
        <dbReference type="SAM" id="Phobius"/>
    </source>
</evidence>
<evidence type="ECO:0000256" key="10">
    <source>
        <dbReference type="ARBA" id="ARBA00024973"/>
    </source>
</evidence>
<feature type="transmembrane region" description="Helical" evidence="11">
    <location>
        <begin position="15"/>
        <end position="39"/>
    </location>
</feature>
<dbReference type="GO" id="GO:0005886">
    <property type="term" value="C:plasma membrane"/>
    <property type="evidence" value="ECO:0007669"/>
    <property type="project" value="UniProtKB-SubCell"/>
</dbReference>
<evidence type="ECO:0000256" key="3">
    <source>
        <dbReference type="ARBA" id="ARBA00011131"/>
    </source>
</evidence>